<reference evidence="22" key="2">
    <citation type="submission" date="2016-06" db="EMBL/GenBank/DDBJ databases">
        <title>The genome of a short-lived fish provides insights into sex chromosome evolution and the genetic control of aging.</title>
        <authorList>
            <person name="Reichwald K."/>
            <person name="Felder M."/>
            <person name="Petzold A."/>
            <person name="Koch P."/>
            <person name="Groth M."/>
            <person name="Platzer M."/>
        </authorList>
    </citation>
    <scope>NUCLEOTIDE SEQUENCE</scope>
    <source>
        <tissue evidence="22">Brain</tissue>
    </source>
</reference>
<reference evidence="22" key="1">
    <citation type="submission" date="2016-05" db="EMBL/GenBank/DDBJ databases">
        <authorList>
            <person name="Lavstsen T."/>
            <person name="Jespersen J.S."/>
        </authorList>
    </citation>
    <scope>NUCLEOTIDE SEQUENCE</scope>
    <source>
        <tissue evidence="22">Brain</tissue>
    </source>
</reference>
<dbReference type="CDD" id="cd00033">
    <property type="entry name" value="CCP"/>
    <property type="match status" value="5"/>
</dbReference>
<evidence type="ECO:0000256" key="11">
    <source>
        <dbReference type="ARBA" id="ARBA00022837"/>
    </source>
</evidence>
<proteinExistence type="inferred from homology"/>
<evidence type="ECO:0000256" key="5">
    <source>
        <dbReference type="ARBA" id="ARBA00022659"/>
    </source>
</evidence>
<dbReference type="SMART" id="SM00034">
    <property type="entry name" value="CLECT"/>
    <property type="match status" value="1"/>
</dbReference>
<dbReference type="InterPro" id="IPR050350">
    <property type="entry name" value="Compl-Cell_Adhes-Reg"/>
</dbReference>
<comment type="similarity">
    <text evidence="2">Belongs to the selectin/LECAM family.</text>
</comment>
<evidence type="ECO:0000256" key="16">
    <source>
        <dbReference type="ARBA" id="ARBA00023180"/>
    </source>
</evidence>
<evidence type="ECO:0000256" key="9">
    <source>
        <dbReference type="ARBA" id="ARBA00022734"/>
    </source>
</evidence>
<dbReference type="GO" id="GO:0005886">
    <property type="term" value="C:plasma membrane"/>
    <property type="evidence" value="ECO:0007669"/>
    <property type="project" value="UniProtKB-SubCell"/>
</dbReference>
<dbReference type="InterPro" id="IPR000742">
    <property type="entry name" value="EGF"/>
</dbReference>
<feature type="domain" description="Sushi" evidence="21">
    <location>
        <begin position="153"/>
        <end position="216"/>
    </location>
</feature>
<dbReference type="Gene3D" id="2.10.70.10">
    <property type="entry name" value="Complement Module, domain 1"/>
    <property type="match status" value="5"/>
</dbReference>
<keyword evidence="9 22" id="KW-0430">Lectin</keyword>
<organism evidence="22">
    <name type="scientific">Nothobranchius kuhntae</name>
    <name type="common">Beira killifish</name>
    <dbReference type="NCBI Taxonomy" id="321403"/>
    <lineage>
        <taxon>Eukaryota</taxon>
        <taxon>Metazoa</taxon>
        <taxon>Chordata</taxon>
        <taxon>Craniata</taxon>
        <taxon>Vertebrata</taxon>
        <taxon>Euteleostomi</taxon>
        <taxon>Actinopterygii</taxon>
        <taxon>Neopterygii</taxon>
        <taxon>Teleostei</taxon>
        <taxon>Neoteleostei</taxon>
        <taxon>Acanthomorphata</taxon>
        <taxon>Ovalentaria</taxon>
        <taxon>Atherinomorphae</taxon>
        <taxon>Cyprinodontiformes</taxon>
        <taxon>Nothobranchiidae</taxon>
        <taxon>Nothobranchius</taxon>
    </lineage>
</organism>
<keyword evidence="5 18" id="KW-0768">Sushi</keyword>
<dbReference type="InterPro" id="IPR000436">
    <property type="entry name" value="Sushi_SCR_CCP_dom"/>
</dbReference>
<keyword evidence="13" id="KW-1133">Transmembrane helix</keyword>
<keyword evidence="11" id="KW-0106">Calcium</keyword>
<dbReference type="EMBL" id="HAED01003718">
    <property type="protein sequence ID" value="SBQ89712.1"/>
    <property type="molecule type" value="Transcribed_RNA"/>
</dbReference>
<feature type="disulfide bond" evidence="18">
    <location>
        <begin position="374"/>
        <end position="401"/>
    </location>
</feature>
<evidence type="ECO:0000256" key="6">
    <source>
        <dbReference type="ARBA" id="ARBA00022692"/>
    </source>
</evidence>
<keyword evidence="16" id="KW-0325">Glycoprotein</keyword>
<dbReference type="SUPFAM" id="SSF57535">
    <property type="entry name" value="Complement control module/SCR domain"/>
    <property type="match status" value="5"/>
</dbReference>
<dbReference type="PROSITE" id="PS50923">
    <property type="entry name" value="SUSHI"/>
    <property type="match status" value="5"/>
</dbReference>
<feature type="domain" description="Sushi" evidence="21">
    <location>
        <begin position="404"/>
        <end position="466"/>
    </location>
</feature>
<keyword evidence="12" id="KW-0130">Cell adhesion</keyword>
<evidence type="ECO:0000256" key="8">
    <source>
        <dbReference type="ARBA" id="ARBA00022729"/>
    </source>
</evidence>
<feature type="domain" description="Sushi" evidence="21">
    <location>
        <begin position="217"/>
        <end position="280"/>
    </location>
</feature>
<keyword evidence="14" id="KW-0472">Membrane</keyword>
<keyword evidence="3" id="KW-1003">Cell membrane</keyword>
<dbReference type="PROSITE" id="PS50026">
    <property type="entry name" value="EGF_3"/>
    <property type="match status" value="1"/>
</dbReference>
<dbReference type="InterPro" id="IPR035976">
    <property type="entry name" value="Sushi/SCR/CCP_sf"/>
</dbReference>
<evidence type="ECO:0000256" key="13">
    <source>
        <dbReference type="ARBA" id="ARBA00022989"/>
    </source>
</evidence>
<dbReference type="GO" id="GO:0007155">
    <property type="term" value="P:cell adhesion"/>
    <property type="evidence" value="ECO:0007669"/>
    <property type="project" value="UniProtKB-KW"/>
</dbReference>
<dbReference type="FunFam" id="2.10.70.10:FF:000001">
    <property type="entry name" value="Selectin P"/>
    <property type="match status" value="3"/>
</dbReference>
<evidence type="ECO:0000256" key="12">
    <source>
        <dbReference type="ARBA" id="ARBA00022889"/>
    </source>
</evidence>
<feature type="domain" description="Sushi" evidence="21">
    <location>
        <begin position="344"/>
        <end position="403"/>
    </location>
</feature>
<keyword evidence="6" id="KW-0812">Transmembrane</keyword>
<feature type="disulfide bond" evidence="18">
    <location>
        <begin position="437"/>
        <end position="464"/>
    </location>
</feature>
<feature type="disulfide bond" evidence="18">
    <location>
        <begin position="314"/>
        <end position="341"/>
    </location>
</feature>
<dbReference type="InterPro" id="IPR016187">
    <property type="entry name" value="CTDL_fold"/>
</dbReference>
<dbReference type="Gene3D" id="3.10.100.10">
    <property type="entry name" value="Mannose-Binding Protein A, subunit A"/>
    <property type="match status" value="1"/>
</dbReference>
<dbReference type="PROSITE" id="PS01186">
    <property type="entry name" value="EGF_2"/>
    <property type="match status" value="1"/>
</dbReference>
<sequence length="470" mass="52079">MNWETARAWCKTHYTDMVAIQNQEEIAHLSSWLPKQSTHYWIGIRKINNVWTWVGTNKSLTAEATNWAKDEPNNGKNKAIVGRSEDCVEMYIKRKTESGKWNDERCKNLKTALCFSAACKHDSCLFGECVETINSHRCECTPGFYGDRCEHVVKCNKDEVTTPHEGGVNCTHVYGDFAYNTSCRYSCEEGYQLSTPGPQRCSETGNWTETSPTCELVQCQELSPPARGSMECFDPLGSYSYRSTCVFTCDEGYELDGSLSGILQCESSGNWNAPQPSCVAVQCHAIQDLEAGLVSCEDETELRFSYGQTCSFSCVPGYRLVGTSIVTCTSTAEWSEQIPHCEAIACQSPEAGAHVIHQCSESELRPNSSCSFSCEQGFELQGAKTIKCSDDGQWNEEIPACKAVQCAALQEPEHGSLSCEDDTEMRFSYKQVCSFSCASGYRLVGSKKVTCTSAAVWSEKRPHCEGVEAI</sequence>
<evidence type="ECO:0000256" key="14">
    <source>
        <dbReference type="ARBA" id="ARBA00023136"/>
    </source>
</evidence>
<dbReference type="SUPFAM" id="SSF56436">
    <property type="entry name" value="C-type lectin-like"/>
    <property type="match status" value="1"/>
</dbReference>
<keyword evidence="15 17" id="KW-1015">Disulfide bond</keyword>
<feature type="domain" description="C-type lectin" evidence="20">
    <location>
        <begin position="1"/>
        <end position="115"/>
    </location>
</feature>
<evidence type="ECO:0000259" key="19">
    <source>
        <dbReference type="PROSITE" id="PS50026"/>
    </source>
</evidence>
<evidence type="ECO:0000256" key="15">
    <source>
        <dbReference type="ARBA" id="ARBA00023157"/>
    </source>
</evidence>
<dbReference type="Pfam" id="PF00084">
    <property type="entry name" value="Sushi"/>
    <property type="match status" value="5"/>
</dbReference>
<evidence type="ECO:0000256" key="7">
    <source>
        <dbReference type="ARBA" id="ARBA00022723"/>
    </source>
</evidence>
<evidence type="ECO:0000256" key="17">
    <source>
        <dbReference type="PROSITE-ProRule" id="PRU00076"/>
    </source>
</evidence>
<dbReference type="Gene3D" id="2.10.25.10">
    <property type="entry name" value="Laminin"/>
    <property type="match status" value="1"/>
</dbReference>
<keyword evidence="7" id="KW-0479">Metal-binding</keyword>
<dbReference type="PROSITE" id="PS00022">
    <property type="entry name" value="EGF_1"/>
    <property type="match status" value="1"/>
</dbReference>
<evidence type="ECO:0000256" key="4">
    <source>
        <dbReference type="ARBA" id="ARBA00022536"/>
    </source>
</evidence>
<keyword evidence="4 17" id="KW-0245">EGF-like domain</keyword>
<keyword evidence="10" id="KW-0677">Repeat</keyword>
<dbReference type="InterPro" id="IPR018378">
    <property type="entry name" value="C-type_lectin_CS"/>
</dbReference>
<dbReference type="PROSITE" id="PS50041">
    <property type="entry name" value="C_TYPE_LECTIN_2"/>
    <property type="match status" value="1"/>
</dbReference>
<feature type="disulfide bond" evidence="18">
    <location>
        <begin position="187"/>
        <end position="214"/>
    </location>
</feature>
<dbReference type="PANTHER" id="PTHR19325:SF569">
    <property type="entry name" value="COMPLEMENT COMPONENT 4 BINDING PROTEIN, SECRETORY-RELATED"/>
    <property type="match status" value="1"/>
</dbReference>
<gene>
    <name evidence="22" type="primary">SELE</name>
</gene>
<dbReference type="GO" id="GO:0030246">
    <property type="term" value="F:carbohydrate binding"/>
    <property type="evidence" value="ECO:0007669"/>
    <property type="project" value="UniProtKB-KW"/>
</dbReference>
<dbReference type="AlphaFoldDB" id="A0A1A8I1F5"/>
<dbReference type="Pfam" id="PF00059">
    <property type="entry name" value="Lectin_C"/>
    <property type="match status" value="1"/>
</dbReference>
<dbReference type="GO" id="GO:0046872">
    <property type="term" value="F:metal ion binding"/>
    <property type="evidence" value="ECO:0007669"/>
    <property type="project" value="UniProtKB-KW"/>
</dbReference>
<feature type="domain" description="Sushi" evidence="21">
    <location>
        <begin position="294"/>
        <end position="343"/>
    </location>
</feature>
<dbReference type="PRINTS" id="PR00343">
    <property type="entry name" value="SELECTIN"/>
</dbReference>
<dbReference type="InterPro" id="IPR016186">
    <property type="entry name" value="C-type_lectin-like/link_sf"/>
</dbReference>
<evidence type="ECO:0000256" key="2">
    <source>
        <dbReference type="ARBA" id="ARBA00007360"/>
    </source>
</evidence>
<feature type="disulfide bond" evidence="17">
    <location>
        <begin position="140"/>
        <end position="149"/>
    </location>
</feature>
<protein>
    <submittedName>
        <fullName evidence="22">Selectin E</fullName>
    </submittedName>
</protein>
<evidence type="ECO:0000256" key="10">
    <source>
        <dbReference type="ARBA" id="ARBA00022737"/>
    </source>
</evidence>
<evidence type="ECO:0000259" key="20">
    <source>
        <dbReference type="PROSITE" id="PS50041"/>
    </source>
</evidence>
<dbReference type="InterPro" id="IPR002396">
    <property type="entry name" value="Selectin_superfamily"/>
</dbReference>
<dbReference type="PANTHER" id="PTHR19325">
    <property type="entry name" value="COMPLEMENT COMPONENT-RELATED SUSHI DOMAIN-CONTAINING"/>
    <property type="match status" value="1"/>
</dbReference>
<dbReference type="FunFam" id="3.10.100.10:FF:000007">
    <property type="entry name" value="L-selectin"/>
    <property type="match status" value="1"/>
</dbReference>
<accession>A0A1A8I1F5</accession>
<dbReference type="PROSITE" id="PS00615">
    <property type="entry name" value="C_TYPE_LECTIN_1"/>
    <property type="match status" value="1"/>
</dbReference>
<dbReference type="InterPro" id="IPR001304">
    <property type="entry name" value="C-type_lectin-like"/>
</dbReference>
<dbReference type="SMART" id="SM00032">
    <property type="entry name" value="CCP"/>
    <property type="match status" value="5"/>
</dbReference>
<evidence type="ECO:0000256" key="3">
    <source>
        <dbReference type="ARBA" id="ARBA00022475"/>
    </source>
</evidence>
<evidence type="ECO:0000313" key="22">
    <source>
        <dbReference type="EMBL" id="SBQ89712.1"/>
    </source>
</evidence>
<evidence type="ECO:0000256" key="18">
    <source>
        <dbReference type="PROSITE-ProRule" id="PRU00302"/>
    </source>
</evidence>
<evidence type="ECO:0000256" key="1">
    <source>
        <dbReference type="ARBA" id="ARBA00004251"/>
    </source>
</evidence>
<dbReference type="SMART" id="SM00181">
    <property type="entry name" value="EGF"/>
    <property type="match status" value="1"/>
</dbReference>
<name>A0A1A8I1F5_NOTKU</name>
<feature type="domain" description="EGF-like" evidence="19">
    <location>
        <begin position="120"/>
        <end position="150"/>
    </location>
</feature>
<evidence type="ECO:0000259" key="21">
    <source>
        <dbReference type="PROSITE" id="PS50923"/>
    </source>
</evidence>
<dbReference type="CDD" id="cd00054">
    <property type="entry name" value="EGF_CA"/>
    <property type="match status" value="1"/>
</dbReference>
<keyword evidence="8" id="KW-0732">Signal</keyword>
<comment type="subcellular location">
    <subcellularLocation>
        <location evidence="1">Cell membrane</location>
        <topology evidence="1">Single-pass type I membrane protein</topology>
    </subcellularLocation>
</comment>
<comment type="caution">
    <text evidence="17">Lacks conserved residue(s) required for the propagation of feature annotation.</text>
</comment>